<feature type="region of interest" description="Disordered" evidence="1">
    <location>
        <begin position="1"/>
        <end position="54"/>
    </location>
</feature>
<dbReference type="Proteomes" id="UP000006055">
    <property type="component" value="Chromosome"/>
</dbReference>
<keyword evidence="3" id="KW-1185">Reference proteome</keyword>
<organism evidence="2 3">
    <name type="scientific">Desulfomonile tiedjei (strain ATCC 49306 / DSM 6799 / DCB-1)</name>
    <dbReference type="NCBI Taxonomy" id="706587"/>
    <lineage>
        <taxon>Bacteria</taxon>
        <taxon>Pseudomonadati</taxon>
        <taxon>Thermodesulfobacteriota</taxon>
        <taxon>Desulfomonilia</taxon>
        <taxon>Desulfomonilales</taxon>
        <taxon>Desulfomonilaceae</taxon>
        <taxon>Desulfomonile</taxon>
    </lineage>
</organism>
<gene>
    <name evidence="2" type="ordered locus">Desti_3324</name>
</gene>
<name>I4C8U1_DESTA</name>
<evidence type="ECO:0000313" key="2">
    <source>
        <dbReference type="EMBL" id="AFM25982.1"/>
    </source>
</evidence>
<protein>
    <submittedName>
        <fullName evidence="2">Uncharacterized protein</fullName>
    </submittedName>
</protein>
<accession>I4C8U1</accession>
<dbReference type="KEGG" id="dti:Desti_3324"/>
<evidence type="ECO:0000256" key="1">
    <source>
        <dbReference type="SAM" id="MobiDB-lite"/>
    </source>
</evidence>
<proteinExistence type="predicted"/>
<dbReference type="HOGENOM" id="CLU_1088725_0_0_7"/>
<evidence type="ECO:0000313" key="3">
    <source>
        <dbReference type="Proteomes" id="UP000006055"/>
    </source>
</evidence>
<sequence>MDLTEMAQTERLKRREKSPVEDASIDSTEFTEPQVGESGGEQALQSHDPGGIDSADREEILRAYKNAVLIAQQKSQEAERYRSLLEHANQEGNVLSQQADDDAFIQEMRSAYQSDPVRATALMIRRAQEESLRSIDEMIDEALQEERNFGKLLEEFLSRPSNSGLKPYADELEFLIRDKGLHANEAAELLRKVEEKNDLVLKRRSAAAQDIRNRSAVESDGETNESRDEEKDFERTMKKAKNLDEMFAGLRKRKI</sequence>
<dbReference type="EMBL" id="CP003360">
    <property type="protein sequence ID" value="AFM25982.1"/>
    <property type="molecule type" value="Genomic_DNA"/>
</dbReference>
<dbReference type="AlphaFoldDB" id="I4C8U1"/>
<feature type="compositionally biased region" description="Basic and acidic residues" evidence="1">
    <location>
        <begin position="224"/>
        <end position="237"/>
    </location>
</feature>
<feature type="compositionally biased region" description="Basic and acidic residues" evidence="1">
    <location>
        <begin position="8"/>
        <end position="20"/>
    </location>
</feature>
<dbReference type="RefSeq" id="WP_014811116.1">
    <property type="nucleotide sequence ID" value="NC_018025.1"/>
</dbReference>
<feature type="region of interest" description="Disordered" evidence="1">
    <location>
        <begin position="209"/>
        <end position="237"/>
    </location>
</feature>
<reference evidence="3" key="1">
    <citation type="submission" date="2012-06" db="EMBL/GenBank/DDBJ databases">
        <title>Complete sequence of chromosome of Desulfomonile tiedjei DSM 6799.</title>
        <authorList>
            <person name="Lucas S."/>
            <person name="Copeland A."/>
            <person name="Lapidus A."/>
            <person name="Glavina del Rio T."/>
            <person name="Dalin E."/>
            <person name="Tice H."/>
            <person name="Bruce D."/>
            <person name="Goodwin L."/>
            <person name="Pitluck S."/>
            <person name="Peters L."/>
            <person name="Ovchinnikova G."/>
            <person name="Zeytun A."/>
            <person name="Lu M."/>
            <person name="Kyrpides N."/>
            <person name="Mavromatis K."/>
            <person name="Ivanova N."/>
            <person name="Brettin T."/>
            <person name="Detter J.C."/>
            <person name="Han C."/>
            <person name="Larimer F."/>
            <person name="Land M."/>
            <person name="Hauser L."/>
            <person name="Markowitz V."/>
            <person name="Cheng J.-F."/>
            <person name="Hugenholtz P."/>
            <person name="Woyke T."/>
            <person name="Wu D."/>
            <person name="Spring S."/>
            <person name="Schroeder M."/>
            <person name="Brambilla E."/>
            <person name="Klenk H.-P."/>
            <person name="Eisen J.A."/>
        </authorList>
    </citation>
    <scope>NUCLEOTIDE SEQUENCE [LARGE SCALE GENOMIC DNA]</scope>
    <source>
        <strain evidence="3">ATCC 49306 / DSM 6799 / DCB-1</strain>
    </source>
</reference>
<dbReference type="STRING" id="706587.Desti_3324"/>